<dbReference type="EMBL" id="CP095074">
    <property type="protein sequence ID" value="UOQ91849.1"/>
    <property type="molecule type" value="Genomic_DNA"/>
</dbReference>
<dbReference type="SUPFAM" id="SSF55729">
    <property type="entry name" value="Acyl-CoA N-acyltransferases (Nat)"/>
    <property type="match status" value="1"/>
</dbReference>
<dbReference type="Gene3D" id="3.40.630.30">
    <property type="match status" value="1"/>
</dbReference>
<reference evidence="2 3" key="1">
    <citation type="submission" date="2022-04" db="EMBL/GenBank/DDBJ databases">
        <title>Halobacillus sp. isolated from saltern.</title>
        <authorList>
            <person name="Won M."/>
            <person name="Lee C.-M."/>
            <person name="Woen H.-Y."/>
            <person name="Kwon S.-W."/>
        </authorList>
    </citation>
    <scope>NUCLEOTIDE SEQUENCE [LARGE SCALE GENOMIC DNA]</scope>
    <source>
        <strain evidence="2 3">SSTM10-2</strain>
    </source>
</reference>
<feature type="domain" description="N-acetyltransferase" evidence="1">
    <location>
        <begin position="3"/>
        <end position="150"/>
    </location>
</feature>
<keyword evidence="3" id="KW-1185">Reference proteome</keyword>
<dbReference type="CDD" id="cd04301">
    <property type="entry name" value="NAT_SF"/>
    <property type="match status" value="1"/>
</dbReference>
<evidence type="ECO:0000259" key="1">
    <source>
        <dbReference type="PROSITE" id="PS51186"/>
    </source>
</evidence>
<dbReference type="RefSeq" id="WP_244751460.1">
    <property type="nucleotide sequence ID" value="NZ_CP095074.1"/>
</dbReference>
<proteinExistence type="predicted"/>
<sequence>MEFDVRLLTENDLTAASKVFTEVFSSEPWDEPWCYETAYKRFKDIRDTPGYIGIGYFNASGQMIGFLVGNEEQWAKNRNFYINEICVLSDTQQKGIGTGLLEYLRKVLSGKGVSSAYLTTERGLGMPESFFTKNGFYTNESRILMNTTIL</sequence>
<evidence type="ECO:0000313" key="2">
    <source>
        <dbReference type="EMBL" id="UOQ91849.1"/>
    </source>
</evidence>
<organism evidence="2 3">
    <name type="scientific">Halobacillus shinanisalinarum</name>
    <dbReference type="NCBI Taxonomy" id="2932258"/>
    <lineage>
        <taxon>Bacteria</taxon>
        <taxon>Bacillati</taxon>
        <taxon>Bacillota</taxon>
        <taxon>Bacilli</taxon>
        <taxon>Bacillales</taxon>
        <taxon>Bacillaceae</taxon>
        <taxon>Halobacillus</taxon>
    </lineage>
</organism>
<dbReference type="Proteomes" id="UP000831880">
    <property type="component" value="Chromosome"/>
</dbReference>
<dbReference type="PROSITE" id="PS51186">
    <property type="entry name" value="GNAT"/>
    <property type="match status" value="1"/>
</dbReference>
<protein>
    <submittedName>
        <fullName evidence="2">GNAT family N-acetyltransferase</fullName>
    </submittedName>
</protein>
<gene>
    <name evidence="2" type="ORF">MUO14_15140</name>
</gene>
<dbReference type="InterPro" id="IPR016181">
    <property type="entry name" value="Acyl_CoA_acyltransferase"/>
</dbReference>
<dbReference type="InterPro" id="IPR000182">
    <property type="entry name" value="GNAT_dom"/>
</dbReference>
<evidence type="ECO:0000313" key="3">
    <source>
        <dbReference type="Proteomes" id="UP000831880"/>
    </source>
</evidence>
<name>A0ABY4GUY8_9BACI</name>
<accession>A0ABY4GUY8</accession>
<dbReference type="Pfam" id="PF00583">
    <property type="entry name" value="Acetyltransf_1"/>
    <property type="match status" value="1"/>
</dbReference>